<evidence type="ECO:0000313" key="1">
    <source>
        <dbReference type="EMBL" id="NWB47146.1"/>
    </source>
</evidence>
<organism evidence="1 2">
    <name type="scientific">Pseudomonas gingeri</name>
    <dbReference type="NCBI Taxonomy" id="117681"/>
    <lineage>
        <taxon>Bacteria</taxon>
        <taxon>Pseudomonadati</taxon>
        <taxon>Pseudomonadota</taxon>
        <taxon>Gammaproteobacteria</taxon>
        <taxon>Pseudomonadales</taxon>
        <taxon>Pseudomonadaceae</taxon>
        <taxon>Pseudomonas</taxon>
    </lineage>
</organism>
<evidence type="ECO:0000313" key="2">
    <source>
        <dbReference type="Proteomes" id="UP000582981"/>
    </source>
</evidence>
<proteinExistence type="predicted"/>
<dbReference type="Pfam" id="PF03692">
    <property type="entry name" value="CxxCxxCC"/>
    <property type="match status" value="1"/>
</dbReference>
<accession>A0A7Y7WD34</accession>
<name>A0A7Y7WD34_9PSED</name>
<dbReference type="RefSeq" id="WP_100938704.1">
    <property type="nucleotide sequence ID" value="NZ_JACAPU010000013.1"/>
</dbReference>
<dbReference type="Proteomes" id="UP000582981">
    <property type="component" value="Unassembled WGS sequence"/>
</dbReference>
<reference evidence="1 2" key="1">
    <citation type="submission" date="2020-04" db="EMBL/GenBank/DDBJ databases">
        <title>Molecular characterization of pseudomonads from Agaricus bisporus reveal novel blotch 2 pathogens in Western Europe.</title>
        <authorList>
            <person name="Taparia T."/>
            <person name="Krijger M."/>
            <person name="Haynes E."/>
            <person name="Elpinstone J.G."/>
            <person name="Noble R."/>
            <person name="Van Der Wolf J."/>
        </authorList>
    </citation>
    <scope>NUCLEOTIDE SEQUENCE [LARGE SCALE GENOMIC DNA]</scope>
    <source>
        <strain evidence="1 2">F1001</strain>
    </source>
</reference>
<dbReference type="InterPro" id="IPR005358">
    <property type="entry name" value="Puta_zinc/iron-chelating_dom"/>
</dbReference>
<comment type="caution">
    <text evidence="1">The sequence shown here is derived from an EMBL/GenBank/DDBJ whole genome shotgun (WGS) entry which is preliminary data.</text>
</comment>
<dbReference type="AlphaFoldDB" id="A0A7Y7WD34"/>
<protein>
    <submittedName>
        <fullName evidence="1">YkgJ family cysteine cluster protein</fullName>
    </submittedName>
</protein>
<sequence>MPDANPCLNCGACCAYFRVSFYWGECASAGGLVPDELVTQVGVNHVAMLGTERGSPRCTALEGKVGEQVSCSIYHQRSSTCREFEASWVDGVHNEYCDKARAAAGLPPLEPEQAGVLVPIAI</sequence>
<dbReference type="EMBL" id="JACAPU010000013">
    <property type="protein sequence ID" value="NWB47146.1"/>
    <property type="molecule type" value="Genomic_DNA"/>
</dbReference>
<gene>
    <name evidence="1" type="ORF">HX829_11645</name>
</gene>